<keyword evidence="6" id="KW-0805">Transcription regulation</keyword>
<proteinExistence type="inferred from homology"/>
<evidence type="ECO:0000313" key="9">
    <source>
        <dbReference type="Proteomes" id="UP000502260"/>
    </source>
</evidence>
<name>A0A6F8VHA9_9PROT</name>
<evidence type="ECO:0000256" key="2">
    <source>
        <dbReference type="ARBA" id="ARBA00022741"/>
    </source>
</evidence>
<dbReference type="InterPro" id="IPR013196">
    <property type="entry name" value="HTH_11"/>
</dbReference>
<dbReference type="InterPro" id="IPR030855">
    <property type="entry name" value="Bifunct_BirA"/>
</dbReference>
<keyword evidence="6" id="KW-0678">Repressor</keyword>
<dbReference type="InterPro" id="IPR036388">
    <property type="entry name" value="WH-like_DNA-bd_sf"/>
</dbReference>
<dbReference type="Gene3D" id="3.30.930.10">
    <property type="entry name" value="Bira Bifunctional Protein, Domain 2"/>
    <property type="match status" value="1"/>
</dbReference>
<keyword evidence="1 6" id="KW-0436">Ligase</keyword>
<dbReference type="Gene3D" id="2.30.30.100">
    <property type="match status" value="1"/>
</dbReference>
<dbReference type="NCBIfam" id="TIGR00121">
    <property type="entry name" value="birA_ligase"/>
    <property type="match status" value="1"/>
</dbReference>
<dbReference type="AlphaFoldDB" id="A0A6F8VHA9"/>
<keyword evidence="9" id="KW-1185">Reference proteome</keyword>
<dbReference type="SUPFAM" id="SSF55681">
    <property type="entry name" value="Class II aaRS and biotin synthetases"/>
    <property type="match status" value="1"/>
</dbReference>
<feature type="binding site" evidence="6">
    <location>
        <position position="186"/>
    </location>
    <ligand>
        <name>biotin</name>
        <dbReference type="ChEBI" id="CHEBI:57586"/>
    </ligand>
</feature>
<dbReference type="EMBL" id="AP022853">
    <property type="protein sequence ID" value="BCB28487.1"/>
    <property type="molecule type" value="Genomic_DNA"/>
</dbReference>
<dbReference type="HAMAP" id="MF_00978">
    <property type="entry name" value="Bifunct_BirA"/>
    <property type="match status" value="1"/>
</dbReference>
<dbReference type="KEGG" id="slac:SKTS_33730"/>
<feature type="binding site" evidence="6">
    <location>
        <position position="115"/>
    </location>
    <ligand>
        <name>biotin</name>
        <dbReference type="ChEBI" id="CHEBI:57586"/>
    </ligand>
</feature>
<evidence type="ECO:0000256" key="1">
    <source>
        <dbReference type="ARBA" id="ARBA00022598"/>
    </source>
</evidence>
<dbReference type="Pfam" id="PF02237">
    <property type="entry name" value="BPL_C"/>
    <property type="match status" value="1"/>
</dbReference>
<feature type="binding site" evidence="6">
    <location>
        <begin position="119"/>
        <end position="121"/>
    </location>
    <ligand>
        <name>biotin</name>
        <dbReference type="ChEBI" id="CHEBI:57586"/>
    </ligand>
</feature>
<dbReference type="GO" id="GO:0006355">
    <property type="term" value="P:regulation of DNA-templated transcription"/>
    <property type="evidence" value="ECO:0007669"/>
    <property type="project" value="UniProtKB-UniRule"/>
</dbReference>
<dbReference type="InterPro" id="IPR036390">
    <property type="entry name" value="WH_DNA-bd_sf"/>
</dbReference>
<dbReference type="RefSeq" id="WP_173067971.1">
    <property type="nucleotide sequence ID" value="NZ_AP022853.1"/>
</dbReference>
<dbReference type="Gene3D" id="1.10.10.10">
    <property type="entry name" value="Winged helix-like DNA-binding domain superfamily/Winged helix DNA-binding domain"/>
    <property type="match status" value="1"/>
</dbReference>
<dbReference type="Pfam" id="PF08279">
    <property type="entry name" value="HTH_11"/>
    <property type="match status" value="1"/>
</dbReference>
<keyword evidence="6" id="KW-0238">DNA-binding</keyword>
<sequence length="325" mass="35099">MKPLAFTVLRQLSSDEFRSGEQIARELNISRASVWQALRDLDRHGIRLFRLAGRGYRLAEPLHWLDAAAVESALGDKAALFDLEVMETAASSNSILMQKAALGAGHGSCIAVELQTGGRGRRGRTWHASLGGSLTFSLLWRFNQGASYLSGLSLAVGVALMRALHQAGISTARLKWPNDVLHENSKLAGILIELQGDMLGPSAAVIGIGLNLKLSDQARENIDQAAIDLAALAPDLPTRSQLLALILGHLGDVLQQFEAHGFAALREEWSRHHAYHQQPVRMLMPDGSTHHGTVSGVADDGALLVRDADGERRFTSGEVSMRSDA</sequence>
<dbReference type="PANTHER" id="PTHR12835:SF5">
    <property type="entry name" value="BIOTIN--PROTEIN LIGASE"/>
    <property type="match status" value="1"/>
</dbReference>
<dbReference type="InterPro" id="IPR004408">
    <property type="entry name" value="Biotin_CoA_COase_ligase"/>
</dbReference>
<keyword evidence="4 6" id="KW-0092">Biotin</keyword>
<dbReference type="GO" id="GO:0005524">
    <property type="term" value="F:ATP binding"/>
    <property type="evidence" value="ECO:0007669"/>
    <property type="project" value="UniProtKB-UniRule"/>
</dbReference>
<evidence type="ECO:0000256" key="6">
    <source>
        <dbReference type="HAMAP-Rule" id="MF_00978"/>
    </source>
</evidence>
<comment type="similarity">
    <text evidence="6">Belongs to the biotin--protein ligase family.</text>
</comment>
<dbReference type="InterPro" id="IPR004143">
    <property type="entry name" value="BPL_LPL_catalytic"/>
</dbReference>
<dbReference type="SUPFAM" id="SSF50037">
    <property type="entry name" value="C-terminal domain of transcriptional repressors"/>
    <property type="match status" value="1"/>
</dbReference>
<dbReference type="PANTHER" id="PTHR12835">
    <property type="entry name" value="BIOTIN PROTEIN LIGASE"/>
    <property type="match status" value="1"/>
</dbReference>
<evidence type="ECO:0000256" key="3">
    <source>
        <dbReference type="ARBA" id="ARBA00022840"/>
    </source>
</evidence>
<organism evidence="8 9">
    <name type="scientific">Sulfurimicrobium lacus</name>
    <dbReference type="NCBI Taxonomy" id="2715678"/>
    <lineage>
        <taxon>Bacteria</taxon>
        <taxon>Pseudomonadati</taxon>
        <taxon>Pseudomonadota</taxon>
        <taxon>Betaproteobacteria</taxon>
        <taxon>Nitrosomonadales</taxon>
        <taxon>Sulfuricellaceae</taxon>
        <taxon>Sulfurimicrobium</taxon>
    </lineage>
</organism>
<dbReference type="Pfam" id="PF03099">
    <property type="entry name" value="BPL_LplA_LipB"/>
    <property type="match status" value="1"/>
</dbReference>
<dbReference type="InterPro" id="IPR045864">
    <property type="entry name" value="aa-tRNA-synth_II/BPL/LPL"/>
</dbReference>
<comment type="catalytic activity">
    <reaction evidence="5 6">
        <text>biotin + L-lysyl-[protein] + ATP = N(6)-biotinyl-L-lysyl-[protein] + AMP + diphosphate + H(+)</text>
        <dbReference type="Rhea" id="RHEA:11756"/>
        <dbReference type="Rhea" id="RHEA-COMP:9752"/>
        <dbReference type="Rhea" id="RHEA-COMP:10505"/>
        <dbReference type="ChEBI" id="CHEBI:15378"/>
        <dbReference type="ChEBI" id="CHEBI:29969"/>
        <dbReference type="ChEBI" id="CHEBI:30616"/>
        <dbReference type="ChEBI" id="CHEBI:33019"/>
        <dbReference type="ChEBI" id="CHEBI:57586"/>
        <dbReference type="ChEBI" id="CHEBI:83144"/>
        <dbReference type="ChEBI" id="CHEBI:456215"/>
        <dbReference type="EC" id="6.3.4.15"/>
    </reaction>
</comment>
<gene>
    <name evidence="6 8" type="primary">birA</name>
    <name evidence="8" type="ORF">SKTS_33730</name>
</gene>
<protein>
    <recommendedName>
        <fullName evidence="6">Bifunctional ligase/repressor BirA</fullName>
    </recommendedName>
    <alternativeName>
        <fullName evidence="6">Biotin--[acetyl-CoA-carboxylase] ligase</fullName>
        <ecNumber evidence="6">6.3.4.15</ecNumber>
    </alternativeName>
    <alternativeName>
        <fullName evidence="6">Biotin--protein ligase</fullName>
    </alternativeName>
    <alternativeName>
        <fullName evidence="6">Biotin-[acetyl-CoA carboxylase] synthetase</fullName>
    </alternativeName>
</protein>
<dbReference type="GO" id="GO:0005737">
    <property type="term" value="C:cytoplasm"/>
    <property type="evidence" value="ECO:0007669"/>
    <property type="project" value="TreeGrafter"/>
</dbReference>
<evidence type="ECO:0000256" key="5">
    <source>
        <dbReference type="ARBA" id="ARBA00047846"/>
    </source>
</evidence>
<dbReference type="GO" id="GO:0004077">
    <property type="term" value="F:biotin--[biotin carboxyl-carrier protein] ligase activity"/>
    <property type="evidence" value="ECO:0007669"/>
    <property type="project" value="UniProtKB-UniRule"/>
</dbReference>
<feature type="DNA-binding region" description="H-T-H motif" evidence="6">
    <location>
        <begin position="20"/>
        <end position="39"/>
    </location>
</feature>
<keyword evidence="2 6" id="KW-0547">Nucleotide-binding</keyword>
<keyword evidence="6" id="KW-0804">Transcription</keyword>
<evidence type="ECO:0000313" key="8">
    <source>
        <dbReference type="EMBL" id="BCB28487.1"/>
    </source>
</evidence>
<dbReference type="CDD" id="cd16442">
    <property type="entry name" value="BPL"/>
    <property type="match status" value="1"/>
</dbReference>
<evidence type="ECO:0000259" key="7">
    <source>
        <dbReference type="PROSITE" id="PS51733"/>
    </source>
</evidence>
<keyword evidence="3 6" id="KW-0067">ATP-binding</keyword>
<dbReference type="Proteomes" id="UP000502260">
    <property type="component" value="Chromosome"/>
</dbReference>
<dbReference type="InterPro" id="IPR003142">
    <property type="entry name" value="BPL_C"/>
</dbReference>
<reference evidence="9" key="1">
    <citation type="submission" date="2020-03" db="EMBL/GenBank/DDBJ databases">
        <title>Complete genome sequence of sulfur-oxidizing bacterium skT11.</title>
        <authorList>
            <person name="Kanda M."/>
            <person name="Kojima H."/>
            <person name="Fukui M."/>
        </authorList>
    </citation>
    <scope>NUCLEOTIDE SEQUENCE [LARGE SCALE GENOMIC DNA]</scope>
    <source>
        <strain evidence="9">skT11</strain>
    </source>
</reference>
<evidence type="ECO:0000256" key="4">
    <source>
        <dbReference type="ARBA" id="ARBA00023267"/>
    </source>
</evidence>
<comment type="function">
    <text evidence="6">Acts both as a biotin--[acetyl-CoA-carboxylase] ligase and a repressor.</text>
</comment>
<dbReference type="GO" id="GO:0003677">
    <property type="term" value="F:DNA binding"/>
    <property type="evidence" value="ECO:0007669"/>
    <property type="project" value="UniProtKB-UniRule"/>
</dbReference>
<feature type="domain" description="BPL/LPL catalytic" evidence="7">
    <location>
        <begin position="74"/>
        <end position="258"/>
    </location>
</feature>
<dbReference type="InterPro" id="IPR008988">
    <property type="entry name" value="Transcriptional_repressor_C"/>
</dbReference>
<dbReference type="EC" id="6.3.4.15" evidence="6"/>
<feature type="binding site" evidence="6">
    <location>
        <begin position="91"/>
        <end position="93"/>
    </location>
    <ligand>
        <name>biotin</name>
        <dbReference type="ChEBI" id="CHEBI:57586"/>
    </ligand>
</feature>
<dbReference type="PROSITE" id="PS51733">
    <property type="entry name" value="BPL_LPL_CATALYTIC"/>
    <property type="match status" value="1"/>
</dbReference>
<dbReference type="SUPFAM" id="SSF46785">
    <property type="entry name" value="Winged helix' DNA-binding domain"/>
    <property type="match status" value="1"/>
</dbReference>
<accession>A0A6F8VHA9</accession>